<evidence type="ECO:0000256" key="2">
    <source>
        <dbReference type="ARBA" id="ARBA00022989"/>
    </source>
</evidence>
<feature type="transmembrane region" description="Helical" evidence="4">
    <location>
        <begin position="233"/>
        <end position="260"/>
    </location>
</feature>
<evidence type="ECO:0000256" key="1">
    <source>
        <dbReference type="ARBA" id="ARBA00022692"/>
    </source>
</evidence>
<dbReference type="Proteomes" id="UP000689967">
    <property type="component" value="Unassembled WGS sequence"/>
</dbReference>
<organism evidence="5 6">
    <name type="scientific">Falsiroseomonas oleicola</name>
    <dbReference type="NCBI Taxonomy" id="2801474"/>
    <lineage>
        <taxon>Bacteria</taxon>
        <taxon>Pseudomonadati</taxon>
        <taxon>Pseudomonadota</taxon>
        <taxon>Alphaproteobacteria</taxon>
        <taxon>Acetobacterales</taxon>
        <taxon>Roseomonadaceae</taxon>
        <taxon>Falsiroseomonas</taxon>
    </lineage>
</organism>
<feature type="transmembrane region" description="Helical" evidence="4">
    <location>
        <begin position="143"/>
        <end position="164"/>
    </location>
</feature>
<sequence length="412" mass="41609">MSPSPNDPSSPFRGWHVAWAAFVVAVLGWGVGFYGPPIFLLAVQQARGWPVTLIGGAITCHFLIGAAVVAWLPALHGRLGVAGGTRLGGVLAGLGVLGWALAAEPWQLFAATLLSGAGWALTGGAAINAMVAPWFSRRRPAALSLAYNGASVGGALFSPLWVALIAGLGFTQAALLLGGVMAGMLWWLSGRYFAAGPEAWGQRPDGLVVPVAGPMPKPAPTLPGARLWRDRGFVTLALAAALSLFAQIGLIVHLFSLIAVPLGAQAAGFAAGLATGCAILGRSLIGWLMPEAADRRRIAAANYGVQAVGSLLLLASGGTQVPLLLAGLVLFGLGLGNVTSLPPMIVQRDFTAGDAARAVALVTACGQAAYAFAPAGFSLLRDGSGSPALFLAAAALQLAAAVVVLAGRRGGG</sequence>
<dbReference type="RefSeq" id="WP_216872806.1">
    <property type="nucleotide sequence ID" value="NZ_JAERQM010000001.1"/>
</dbReference>
<dbReference type="PANTHER" id="PTHR11360">
    <property type="entry name" value="MONOCARBOXYLATE TRANSPORTER"/>
    <property type="match status" value="1"/>
</dbReference>
<dbReference type="InterPro" id="IPR011701">
    <property type="entry name" value="MFS"/>
</dbReference>
<feature type="transmembrane region" description="Helical" evidence="4">
    <location>
        <begin position="108"/>
        <end position="131"/>
    </location>
</feature>
<keyword evidence="2 4" id="KW-1133">Transmembrane helix</keyword>
<feature type="transmembrane region" description="Helical" evidence="4">
    <location>
        <begin position="266"/>
        <end position="288"/>
    </location>
</feature>
<keyword evidence="1 4" id="KW-0812">Transmembrane</keyword>
<evidence type="ECO:0000313" key="5">
    <source>
        <dbReference type="EMBL" id="MBU8542487.1"/>
    </source>
</evidence>
<keyword evidence="3 4" id="KW-0472">Membrane</keyword>
<dbReference type="InterPro" id="IPR050327">
    <property type="entry name" value="Proton-linked_MCT"/>
</dbReference>
<protein>
    <submittedName>
        <fullName evidence="5">MFS transporter</fullName>
    </submittedName>
</protein>
<name>A0ABS6H3S6_9PROT</name>
<feature type="transmembrane region" description="Helical" evidence="4">
    <location>
        <begin position="300"/>
        <end position="317"/>
    </location>
</feature>
<dbReference type="Pfam" id="PF07690">
    <property type="entry name" value="MFS_1"/>
    <property type="match status" value="1"/>
</dbReference>
<evidence type="ECO:0000256" key="4">
    <source>
        <dbReference type="SAM" id="Phobius"/>
    </source>
</evidence>
<feature type="transmembrane region" description="Helical" evidence="4">
    <location>
        <begin position="51"/>
        <end position="72"/>
    </location>
</feature>
<evidence type="ECO:0000313" key="6">
    <source>
        <dbReference type="Proteomes" id="UP000689967"/>
    </source>
</evidence>
<accession>A0ABS6H3S6</accession>
<evidence type="ECO:0000256" key="3">
    <source>
        <dbReference type="ARBA" id="ARBA00023136"/>
    </source>
</evidence>
<dbReference type="EMBL" id="JAERQM010000001">
    <property type="protein sequence ID" value="MBU8542487.1"/>
    <property type="molecule type" value="Genomic_DNA"/>
</dbReference>
<feature type="transmembrane region" description="Helical" evidence="4">
    <location>
        <begin position="323"/>
        <end position="346"/>
    </location>
</feature>
<keyword evidence="6" id="KW-1185">Reference proteome</keyword>
<feature type="transmembrane region" description="Helical" evidence="4">
    <location>
        <begin position="84"/>
        <end position="102"/>
    </location>
</feature>
<feature type="transmembrane region" description="Helical" evidence="4">
    <location>
        <begin position="170"/>
        <end position="188"/>
    </location>
</feature>
<reference evidence="5 6" key="1">
    <citation type="submission" date="2021-01" db="EMBL/GenBank/DDBJ databases">
        <title>Roseomonas sp. nov, a bacterium isolated from an oil production mixture in Yumen Oilfield.</title>
        <authorList>
            <person name="Wu D."/>
        </authorList>
    </citation>
    <scope>NUCLEOTIDE SEQUENCE [LARGE SCALE GENOMIC DNA]</scope>
    <source>
        <strain evidence="5 6">ROY-5-3</strain>
    </source>
</reference>
<dbReference type="PANTHER" id="PTHR11360:SF290">
    <property type="entry name" value="MONOCARBOXYLATE MFS PERMEASE"/>
    <property type="match status" value="1"/>
</dbReference>
<proteinExistence type="predicted"/>
<gene>
    <name evidence="5" type="ORF">JJQ90_02160</name>
</gene>
<comment type="caution">
    <text evidence="5">The sequence shown here is derived from an EMBL/GenBank/DDBJ whole genome shotgun (WGS) entry which is preliminary data.</text>
</comment>
<feature type="transmembrane region" description="Helical" evidence="4">
    <location>
        <begin position="358"/>
        <end position="377"/>
    </location>
</feature>
<feature type="transmembrane region" description="Helical" evidence="4">
    <location>
        <begin position="389"/>
        <end position="407"/>
    </location>
</feature>